<sequence>MDLEELYNLVMQRFETTSLEERRYPLIKETLNRMLALRLISEYESEAVFDLLRFIQKQIDKSGNHDGSEKGLKELASPKQMALGKDISNSLIVDSLLKTIWLSVHHVIALKHQLYLSKRLLMTNWKLIKEKFKELQYVWIHPPGVQEA</sequence>
<name>A0A699QJQ5_TANCI</name>
<proteinExistence type="predicted"/>
<gene>
    <name evidence="1" type="ORF">Tci_843769</name>
</gene>
<accession>A0A699QJQ5</accession>
<organism evidence="1">
    <name type="scientific">Tanacetum cinerariifolium</name>
    <name type="common">Dalmatian daisy</name>
    <name type="synonym">Chrysanthemum cinerariifolium</name>
    <dbReference type="NCBI Taxonomy" id="118510"/>
    <lineage>
        <taxon>Eukaryota</taxon>
        <taxon>Viridiplantae</taxon>
        <taxon>Streptophyta</taxon>
        <taxon>Embryophyta</taxon>
        <taxon>Tracheophyta</taxon>
        <taxon>Spermatophyta</taxon>
        <taxon>Magnoliopsida</taxon>
        <taxon>eudicotyledons</taxon>
        <taxon>Gunneridae</taxon>
        <taxon>Pentapetalae</taxon>
        <taxon>asterids</taxon>
        <taxon>campanulids</taxon>
        <taxon>Asterales</taxon>
        <taxon>Asteraceae</taxon>
        <taxon>Asteroideae</taxon>
        <taxon>Anthemideae</taxon>
        <taxon>Anthemidinae</taxon>
        <taxon>Tanacetum</taxon>
    </lineage>
</organism>
<dbReference type="AlphaFoldDB" id="A0A699QJQ5"/>
<protein>
    <submittedName>
        <fullName evidence="1">Uncharacterized protein</fullName>
    </submittedName>
</protein>
<dbReference type="EMBL" id="BKCJ011034967">
    <property type="protein sequence ID" value="GFC71799.1"/>
    <property type="molecule type" value="Genomic_DNA"/>
</dbReference>
<reference evidence="1" key="1">
    <citation type="journal article" date="2019" name="Sci. Rep.">
        <title>Draft genome of Tanacetum cinerariifolium, the natural source of mosquito coil.</title>
        <authorList>
            <person name="Yamashiro T."/>
            <person name="Shiraishi A."/>
            <person name="Satake H."/>
            <person name="Nakayama K."/>
        </authorList>
    </citation>
    <scope>NUCLEOTIDE SEQUENCE</scope>
</reference>
<comment type="caution">
    <text evidence="1">The sequence shown here is derived from an EMBL/GenBank/DDBJ whole genome shotgun (WGS) entry which is preliminary data.</text>
</comment>
<evidence type="ECO:0000313" key="1">
    <source>
        <dbReference type="EMBL" id="GFC71799.1"/>
    </source>
</evidence>